<sequence length="464" mass="50500">MAEPTPVNILRGHKSQIHAAAFVRHNDRLATGDADGYVMLWDLAIMRPRAVWRAHENAILSIKGWGSDKIITFSFSHGRDHRLIVWQLRSEDEANLKETSPLEQSSEVPPPQPWMLHVLEVNTMNFCAFAACPNIPTGGSTMSDGSSSILVAVPNTLLAESIDIFELPSQKRIHTVKPGGKHGMAMTLAILYKEKHLILIAGFENGMCSVFALKDNAHEWITTYRGQAHSQPVLSLDVNPSGEYFISSSADALIAKHPIPTKQQTTIPKPTNSQPHQETAALNPNASAPPKATGGIGALFSGSGETVSKNGSVIGQLGSKAWEDPIKVVNTKHAGQQNLSIRSDGRIFATAGWDSKIRIYATKSLKELAVLKWHQVGVYAVAFAHIEASGDEKSTQKLATEKVLKLEGGLQTRGDASNSLVRPAGDLLEKQPMSVKDKRIHLAKHTHWVAAGAKDGKLSLWDIY</sequence>
<gene>
    <name evidence="1" type="ORF">NQ176_g7793</name>
</gene>
<keyword evidence="2" id="KW-1185">Reference proteome</keyword>
<organism evidence="1 2">
    <name type="scientific">Zarea fungicola</name>
    <dbReference type="NCBI Taxonomy" id="93591"/>
    <lineage>
        <taxon>Eukaryota</taxon>
        <taxon>Fungi</taxon>
        <taxon>Dikarya</taxon>
        <taxon>Ascomycota</taxon>
        <taxon>Pezizomycotina</taxon>
        <taxon>Sordariomycetes</taxon>
        <taxon>Hypocreomycetidae</taxon>
        <taxon>Hypocreales</taxon>
        <taxon>Cordycipitaceae</taxon>
        <taxon>Zarea</taxon>
    </lineage>
</organism>
<proteinExistence type="predicted"/>
<protein>
    <submittedName>
        <fullName evidence="1">Uncharacterized protein</fullName>
    </submittedName>
</protein>
<evidence type="ECO:0000313" key="2">
    <source>
        <dbReference type="Proteomes" id="UP001143910"/>
    </source>
</evidence>
<dbReference type="EMBL" id="JANJQO010001379">
    <property type="protein sequence ID" value="KAJ2971236.1"/>
    <property type="molecule type" value="Genomic_DNA"/>
</dbReference>
<comment type="caution">
    <text evidence="1">The sequence shown here is derived from an EMBL/GenBank/DDBJ whole genome shotgun (WGS) entry which is preliminary data.</text>
</comment>
<evidence type="ECO:0000313" key="1">
    <source>
        <dbReference type="EMBL" id="KAJ2971236.1"/>
    </source>
</evidence>
<dbReference type="Proteomes" id="UP001143910">
    <property type="component" value="Unassembled WGS sequence"/>
</dbReference>
<reference evidence="1" key="1">
    <citation type="submission" date="2022-08" db="EMBL/GenBank/DDBJ databases">
        <title>Genome Sequence of Lecanicillium fungicola.</title>
        <authorList>
            <person name="Buettner E."/>
        </authorList>
    </citation>
    <scope>NUCLEOTIDE SEQUENCE</scope>
    <source>
        <strain evidence="1">Babe33</strain>
    </source>
</reference>
<accession>A0ACC1MXB1</accession>
<name>A0ACC1MXB1_9HYPO</name>